<accession>A0A7Y9EJA7</accession>
<keyword evidence="2" id="KW-0560">Oxidoreductase</keyword>
<gene>
    <name evidence="2" type="ORF">BJY14_004797</name>
</gene>
<dbReference type="EMBL" id="JACCBA010000001">
    <property type="protein sequence ID" value="NYD48814.1"/>
    <property type="molecule type" value="Genomic_DNA"/>
</dbReference>
<evidence type="ECO:0000313" key="3">
    <source>
        <dbReference type="Proteomes" id="UP000529783"/>
    </source>
</evidence>
<feature type="domain" description="Extradiol ring-cleavage dioxygenase LigAB LigA subunit" evidence="1">
    <location>
        <begin position="18"/>
        <end position="80"/>
    </location>
</feature>
<dbReference type="InterPro" id="IPR011986">
    <property type="entry name" value="Xdiol_dOase_LigA"/>
</dbReference>
<organism evidence="2 3">
    <name type="scientific">Actinomadura luteofluorescens</name>
    <dbReference type="NCBI Taxonomy" id="46163"/>
    <lineage>
        <taxon>Bacteria</taxon>
        <taxon>Bacillati</taxon>
        <taxon>Actinomycetota</taxon>
        <taxon>Actinomycetes</taxon>
        <taxon>Streptosporangiales</taxon>
        <taxon>Thermomonosporaceae</taxon>
        <taxon>Actinomadura</taxon>
    </lineage>
</organism>
<sequence length="114" mass="13050">MDDPEMALEYFDPLLRTNDLVQDLKWDRELRARFESSEKQVLDAYPLTAEERTAILDRDFRKLFELGLHPYLLSQLARLIYGTGETAGTSGAATALLKSLLGDRYDSYMAERGE</sequence>
<evidence type="ECO:0000313" key="2">
    <source>
        <dbReference type="EMBL" id="NYD48814.1"/>
    </source>
</evidence>
<dbReference type="RefSeq" id="WP_246396061.1">
    <property type="nucleotide sequence ID" value="NZ_JACCBA010000001.1"/>
</dbReference>
<keyword evidence="3" id="KW-1185">Reference proteome</keyword>
<evidence type="ECO:0000259" key="1">
    <source>
        <dbReference type="Pfam" id="PF07746"/>
    </source>
</evidence>
<dbReference type="Proteomes" id="UP000529783">
    <property type="component" value="Unassembled WGS sequence"/>
</dbReference>
<dbReference type="Pfam" id="PF07746">
    <property type="entry name" value="LigA"/>
    <property type="match status" value="1"/>
</dbReference>
<comment type="caution">
    <text evidence="2">The sequence shown here is derived from an EMBL/GenBank/DDBJ whole genome shotgun (WGS) entry which is preliminary data.</text>
</comment>
<reference evidence="2 3" key="1">
    <citation type="submission" date="2020-07" db="EMBL/GenBank/DDBJ databases">
        <title>Sequencing the genomes of 1000 actinobacteria strains.</title>
        <authorList>
            <person name="Klenk H.-P."/>
        </authorList>
    </citation>
    <scope>NUCLEOTIDE SEQUENCE [LARGE SCALE GENOMIC DNA]</scope>
    <source>
        <strain evidence="2 3">DSM 40398</strain>
    </source>
</reference>
<proteinExistence type="predicted"/>
<dbReference type="EC" id="1.13.11.8" evidence="2"/>
<dbReference type="GO" id="GO:0018579">
    <property type="term" value="F:protocatechuate 4,5-dioxygenase activity"/>
    <property type="evidence" value="ECO:0007669"/>
    <property type="project" value="UniProtKB-EC"/>
</dbReference>
<keyword evidence="2" id="KW-0223">Dioxygenase</keyword>
<dbReference type="SUPFAM" id="SSF48076">
    <property type="entry name" value="LigA subunit of an aromatic-ring-opening dioxygenase LigAB"/>
    <property type="match status" value="1"/>
</dbReference>
<dbReference type="AlphaFoldDB" id="A0A7Y9EJA7"/>
<dbReference type="Gene3D" id="1.10.700.10">
    <property type="entry name" value="Dioxygenase LigAB, LigA subunit"/>
    <property type="match status" value="1"/>
</dbReference>
<protein>
    <submittedName>
        <fullName evidence="2">Protocatechuate 4,5-dioxygenase alpha chain</fullName>
        <ecNumber evidence="2">1.13.11.8</ecNumber>
    </submittedName>
</protein>
<dbReference type="InterPro" id="IPR036622">
    <property type="entry name" value="LigA_sf"/>
</dbReference>
<name>A0A7Y9EJA7_9ACTN</name>